<keyword evidence="5" id="KW-0574">Periplasm</keyword>
<sequence>MKKIVALTLTAASLMASSLVQDAKNAGLAPIPTEASKLLKLIDNPKNPITKAKVELGKKLYFDPRLSKSGLISCNTCHNLSKGGDDGMQAAVGHKWTANPHHLSSPTVYNAVFNDKQFWDGRSPDVEDQAQGPIQAAPEMAATQEHVVAVVTSMPAYVKEFQKAYGKNVKITFKKVADTIGLFERTLVTPAPFDAFMNGDENAMTKKQKEGLKTFIQVGCASCHNGVGIGGGMNAFNVVAKYKYMNVGDFKGDANGMVKVPTLRNVTQTAPYFHNGMIPTLKDAIKEMGRIQLGANISDKQAKSIEAFLGALDGKKPYVKLPMLPATNDNTPKPELN</sequence>
<evidence type="ECO:0000256" key="5">
    <source>
        <dbReference type="ARBA" id="ARBA00022764"/>
    </source>
</evidence>
<evidence type="ECO:0000256" key="10">
    <source>
        <dbReference type="SAM" id="SignalP"/>
    </source>
</evidence>
<evidence type="ECO:0000256" key="3">
    <source>
        <dbReference type="ARBA" id="ARBA00022723"/>
    </source>
</evidence>
<dbReference type="PROSITE" id="PS51007">
    <property type="entry name" value="CYTC"/>
    <property type="match status" value="2"/>
</dbReference>
<feature type="binding site" description="axial binding residue" evidence="9">
    <location>
        <position position="78"/>
    </location>
    <ligand>
        <name>heme c</name>
        <dbReference type="ChEBI" id="CHEBI:61717"/>
        <label>1</label>
    </ligand>
    <ligandPart>
        <name>Fe</name>
        <dbReference type="ChEBI" id="CHEBI:18248"/>
    </ligandPart>
</feature>
<dbReference type="PANTHER" id="PTHR30600">
    <property type="entry name" value="CYTOCHROME C PEROXIDASE-RELATED"/>
    <property type="match status" value="1"/>
</dbReference>
<reference evidence="13" key="1">
    <citation type="journal article" date="2010" name="Stand. Genomic Sci.">
        <title>Complete genome sequence of Sulfurimonas autotrophica type strain (OK10).</title>
        <authorList>
            <person name="Sikorski J."/>
            <person name="Munk C."/>
            <person name="Lapidus A."/>
            <person name="Djao O."/>
            <person name="Lucas S."/>
            <person name="Glavina Del Rio T."/>
            <person name="Nolan M."/>
            <person name="Tice H."/>
            <person name="Han C."/>
            <person name="Cheng J."/>
            <person name="Tapia R."/>
            <person name="Goodwin L."/>
            <person name="Pitluck S."/>
            <person name="Liolios K."/>
            <person name="Ivanova N."/>
            <person name="Mavromatis K."/>
            <person name="Mikhailova N."/>
            <person name="Pati A."/>
            <person name="Sims D."/>
            <person name="Meincke L."/>
            <person name="Brettin T."/>
            <person name="Detter J."/>
            <person name="Chen A."/>
            <person name="Palaniappan K."/>
            <person name="Land M."/>
            <person name="Hauser L."/>
            <person name="Chang Y."/>
            <person name="Jeffries C."/>
            <person name="Rohde M."/>
            <person name="Lang E."/>
            <person name="Spring S."/>
            <person name="Goker M."/>
            <person name="Woyke T."/>
            <person name="Bristow J."/>
            <person name="Eisen J."/>
            <person name="Markowitz V."/>
            <person name="Hugenholtz P."/>
            <person name="Kyrpides N."/>
            <person name="Klenk H."/>
        </authorList>
    </citation>
    <scope>NUCLEOTIDE SEQUENCE [LARGE SCALE GENOMIC DNA]</scope>
    <source>
        <strain evidence="13">ATCC BAA-671 / DSM 16294 / JCM 11897 / OK10</strain>
    </source>
</reference>
<dbReference type="AlphaFoldDB" id="E0URZ2"/>
<feature type="signal peptide" evidence="10">
    <location>
        <begin position="1"/>
        <end position="22"/>
    </location>
</feature>
<evidence type="ECO:0000256" key="8">
    <source>
        <dbReference type="PIRSR" id="PIRSR000294-1"/>
    </source>
</evidence>
<dbReference type="GO" id="GO:0046872">
    <property type="term" value="F:metal ion binding"/>
    <property type="evidence" value="ECO:0007669"/>
    <property type="project" value="UniProtKB-KW"/>
</dbReference>
<dbReference type="PIRSF" id="PIRSF000294">
    <property type="entry name" value="Cytochrome-c_peroxidase"/>
    <property type="match status" value="1"/>
</dbReference>
<protein>
    <submittedName>
        <fullName evidence="12">Cytochrome-c peroxidase</fullName>
        <ecNumber evidence="12">1.11.1.5</ecNumber>
    </submittedName>
</protein>
<evidence type="ECO:0000313" key="13">
    <source>
        <dbReference type="Proteomes" id="UP000007803"/>
    </source>
</evidence>
<dbReference type="Proteomes" id="UP000007803">
    <property type="component" value="Chromosome"/>
</dbReference>
<dbReference type="EMBL" id="CP002205">
    <property type="protein sequence ID" value="ADN09015.1"/>
    <property type="molecule type" value="Genomic_DNA"/>
</dbReference>
<dbReference type="InterPro" id="IPR004852">
    <property type="entry name" value="Di-haem_cyt_c_peroxidsae"/>
</dbReference>
<accession>E0URZ2</accession>
<feature type="chain" id="PRO_5003141506" evidence="10">
    <location>
        <begin position="23"/>
        <end position="337"/>
    </location>
</feature>
<dbReference type="eggNOG" id="COG1858">
    <property type="taxonomic scope" value="Bacteria"/>
</dbReference>
<dbReference type="SUPFAM" id="SSF46626">
    <property type="entry name" value="Cytochrome c"/>
    <property type="match status" value="2"/>
</dbReference>
<name>E0URZ2_SULAO</name>
<keyword evidence="3 9" id="KW-0479">Metal-binding</keyword>
<dbReference type="PANTHER" id="PTHR30600:SF7">
    <property type="entry name" value="CYTOCHROME C PEROXIDASE-RELATED"/>
    <property type="match status" value="1"/>
</dbReference>
<feature type="binding site" description="axial binding residue" evidence="9">
    <location>
        <position position="288"/>
    </location>
    <ligand>
        <name>heme c</name>
        <dbReference type="ChEBI" id="CHEBI:61717"/>
        <label>2</label>
    </ligand>
    <ligandPart>
        <name>Fe</name>
        <dbReference type="ChEBI" id="CHEBI:18248"/>
    </ligandPart>
</feature>
<gene>
    <name evidence="12" type="ordered locus">Saut_0966</name>
</gene>
<feature type="domain" description="Cytochrome c" evidence="11">
    <location>
        <begin position="52"/>
        <end position="177"/>
    </location>
</feature>
<feature type="binding site" description="covalent" evidence="8">
    <location>
        <position position="77"/>
    </location>
    <ligand>
        <name>heme c</name>
        <dbReference type="ChEBI" id="CHEBI:61717"/>
        <label>1</label>
    </ligand>
</feature>
<feature type="domain" description="Cytochrome c" evidence="11">
    <location>
        <begin position="206"/>
        <end position="313"/>
    </location>
</feature>
<keyword evidence="6 12" id="KW-0560">Oxidoreductase</keyword>
<organism evidence="12 13">
    <name type="scientific">Sulfurimonas autotrophica (strain ATCC BAA-671 / DSM 16294 / JCM 11897 / OK10)</name>
    <dbReference type="NCBI Taxonomy" id="563040"/>
    <lineage>
        <taxon>Bacteria</taxon>
        <taxon>Pseudomonadati</taxon>
        <taxon>Campylobacterota</taxon>
        <taxon>Epsilonproteobacteria</taxon>
        <taxon>Campylobacterales</taxon>
        <taxon>Sulfurimonadaceae</taxon>
        <taxon>Sulfurimonas</taxon>
    </lineage>
</organism>
<dbReference type="HOGENOM" id="CLU_034652_1_0_7"/>
<evidence type="ECO:0000256" key="9">
    <source>
        <dbReference type="PIRSR" id="PIRSR000294-2"/>
    </source>
</evidence>
<dbReference type="Pfam" id="PF03150">
    <property type="entry name" value="CCP_MauG"/>
    <property type="match status" value="1"/>
</dbReference>
<dbReference type="InterPro" id="IPR051395">
    <property type="entry name" value="Cytochrome_c_Peroxidase/MauG"/>
</dbReference>
<evidence type="ECO:0000256" key="7">
    <source>
        <dbReference type="ARBA" id="ARBA00023004"/>
    </source>
</evidence>
<dbReference type="EC" id="1.11.1.5" evidence="12"/>
<keyword evidence="7 9" id="KW-0408">Iron</keyword>
<evidence type="ECO:0000313" key="12">
    <source>
        <dbReference type="EMBL" id="ADN09015.1"/>
    </source>
</evidence>
<dbReference type="GO" id="GO:0004130">
    <property type="term" value="F:cytochrome-c peroxidase activity"/>
    <property type="evidence" value="ECO:0007669"/>
    <property type="project" value="UniProtKB-EC"/>
</dbReference>
<dbReference type="Gene3D" id="1.10.760.10">
    <property type="entry name" value="Cytochrome c-like domain"/>
    <property type="match status" value="2"/>
</dbReference>
<dbReference type="OrthoDB" id="9805202at2"/>
<dbReference type="GO" id="GO:0020037">
    <property type="term" value="F:heme binding"/>
    <property type="evidence" value="ECO:0007669"/>
    <property type="project" value="InterPro"/>
</dbReference>
<dbReference type="KEGG" id="sua:Saut_0966"/>
<evidence type="ECO:0000256" key="1">
    <source>
        <dbReference type="ARBA" id="ARBA00004418"/>
    </source>
</evidence>
<keyword evidence="4 10" id="KW-0732">Signal</keyword>
<dbReference type="GO" id="GO:0009055">
    <property type="term" value="F:electron transfer activity"/>
    <property type="evidence" value="ECO:0007669"/>
    <property type="project" value="InterPro"/>
</dbReference>
<dbReference type="InterPro" id="IPR026259">
    <property type="entry name" value="MauG/Cytc_peroxidase"/>
</dbReference>
<dbReference type="InterPro" id="IPR036909">
    <property type="entry name" value="Cyt_c-like_dom_sf"/>
</dbReference>
<comment type="cofactor">
    <cofactor evidence="8">
        <name>heme</name>
        <dbReference type="ChEBI" id="CHEBI:30413"/>
    </cofactor>
    <text evidence="8">Binds 2 heme groups.</text>
</comment>
<feature type="binding site" description="covalent" evidence="8">
    <location>
        <position position="74"/>
    </location>
    <ligand>
        <name>heme c</name>
        <dbReference type="ChEBI" id="CHEBI:61717"/>
        <label>1</label>
    </ligand>
</feature>
<evidence type="ECO:0000256" key="4">
    <source>
        <dbReference type="ARBA" id="ARBA00022729"/>
    </source>
</evidence>
<comment type="subcellular location">
    <subcellularLocation>
        <location evidence="1">Periplasm</location>
    </subcellularLocation>
</comment>
<dbReference type="GO" id="GO:0042597">
    <property type="term" value="C:periplasmic space"/>
    <property type="evidence" value="ECO:0007669"/>
    <property type="project" value="UniProtKB-SubCell"/>
</dbReference>
<keyword evidence="13" id="KW-1185">Reference proteome</keyword>
<feature type="binding site" description="covalent" evidence="8">
    <location>
        <position position="220"/>
    </location>
    <ligand>
        <name>heme c</name>
        <dbReference type="ChEBI" id="CHEBI:61717"/>
        <label>2</label>
    </ligand>
</feature>
<proteinExistence type="predicted"/>
<keyword evidence="2 8" id="KW-0349">Heme</keyword>
<feature type="binding site" description="axial binding residue" evidence="9">
    <location>
        <position position="94"/>
    </location>
    <ligand>
        <name>heme c</name>
        <dbReference type="ChEBI" id="CHEBI:61717"/>
        <label>1</label>
    </ligand>
    <ligandPart>
        <name>Fe</name>
        <dbReference type="ChEBI" id="CHEBI:18248"/>
    </ligandPart>
</feature>
<dbReference type="InterPro" id="IPR009056">
    <property type="entry name" value="Cyt_c-like_dom"/>
</dbReference>
<dbReference type="RefSeq" id="WP_013326771.1">
    <property type="nucleotide sequence ID" value="NC_014506.1"/>
</dbReference>
<evidence type="ECO:0000256" key="6">
    <source>
        <dbReference type="ARBA" id="ARBA00023002"/>
    </source>
</evidence>
<feature type="binding site" description="axial binding residue" evidence="9">
    <location>
        <position position="224"/>
    </location>
    <ligand>
        <name>heme c</name>
        <dbReference type="ChEBI" id="CHEBI:61717"/>
        <label>2</label>
    </ligand>
    <ligandPart>
        <name>Fe</name>
        <dbReference type="ChEBI" id="CHEBI:18248"/>
    </ligandPart>
</feature>
<comment type="PTM">
    <text evidence="8">Binds 2 heme groups per subunit.</text>
</comment>
<keyword evidence="12" id="KW-0575">Peroxidase</keyword>
<evidence type="ECO:0000256" key="2">
    <source>
        <dbReference type="ARBA" id="ARBA00022617"/>
    </source>
</evidence>
<feature type="binding site" description="covalent" evidence="8">
    <location>
        <position position="223"/>
    </location>
    <ligand>
        <name>heme c</name>
        <dbReference type="ChEBI" id="CHEBI:61717"/>
        <label>2</label>
    </ligand>
</feature>
<evidence type="ECO:0000259" key="11">
    <source>
        <dbReference type="PROSITE" id="PS51007"/>
    </source>
</evidence>
<dbReference type="STRING" id="563040.Saut_0966"/>